<organism evidence="3 4">
    <name type="scientific">Lactarius akahatsu</name>
    <dbReference type="NCBI Taxonomy" id="416441"/>
    <lineage>
        <taxon>Eukaryota</taxon>
        <taxon>Fungi</taxon>
        <taxon>Dikarya</taxon>
        <taxon>Basidiomycota</taxon>
        <taxon>Agaricomycotina</taxon>
        <taxon>Agaricomycetes</taxon>
        <taxon>Russulales</taxon>
        <taxon>Russulaceae</taxon>
        <taxon>Lactarius</taxon>
    </lineage>
</organism>
<dbReference type="AlphaFoldDB" id="A0AAD4QDR0"/>
<evidence type="ECO:0000313" key="4">
    <source>
        <dbReference type="Proteomes" id="UP001201163"/>
    </source>
</evidence>
<feature type="non-terminal residue" evidence="3">
    <location>
        <position position="1"/>
    </location>
</feature>
<evidence type="ECO:0000259" key="2">
    <source>
        <dbReference type="Pfam" id="PF20263"/>
    </source>
</evidence>
<dbReference type="InterPro" id="IPR046896">
    <property type="entry name" value="Cup1-like_N"/>
</dbReference>
<dbReference type="Pfam" id="PF20263">
    <property type="entry name" value="LYRM2-like"/>
    <property type="match status" value="1"/>
</dbReference>
<protein>
    <recommendedName>
        <fullName evidence="2">LYR motif-containing protein Cup1-like N-terminal domain-containing protein</fullName>
    </recommendedName>
</protein>
<dbReference type="Proteomes" id="UP001201163">
    <property type="component" value="Unassembled WGS sequence"/>
</dbReference>
<keyword evidence="4" id="KW-1185">Reference proteome</keyword>
<evidence type="ECO:0000313" key="3">
    <source>
        <dbReference type="EMBL" id="KAH8991924.1"/>
    </source>
</evidence>
<dbReference type="EMBL" id="JAKELL010000024">
    <property type="protein sequence ID" value="KAH8991924.1"/>
    <property type="molecule type" value="Genomic_DNA"/>
</dbReference>
<name>A0AAD4QDR0_9AGAM</name>
<accession>A0AAD4QDR0</accession>
<gene>
    <name evidence="3" type="ORF">EDB92DRAFT_1764643</name>
</gene>
<reference evidence="3" key="1">
    <citation type="submission" date="2022-01" db="EMBL/GenBank/DDBJ databases">
        <title>Comparative genomics reveals a dynamic genome evolution in the ectomycorrhizal milk-cap (Lactarius) mushrooms.</title>
        <authorList>
            <consortium name="DOE Joint Genome Institute"/>
            <person name="Lebreton A."/>
            <person name="Tang N."/>
            <person name="Kuo A."/>
            <person name="LaButti K."/>
            <person name="Drula E."/>
            <person name="Barry K."/>
            <person name="Clum A."/>
            <person name="Lipzen A."/>
            <person name="Mousain D."/>
            <person name="Ng V."/>
            <person name="Wang R."/>
            <person name="Wang X."/>
            <person name="Dai Y."/>
            <person name="Henrissat B."/>
            <person name="Grigoriev I.V."/>
            <person name="Guerin-Laguette A."/>
            <person name="Yu F."/>
            <person name="Martin F.M."/>
        </authorList>
    </citation>
    <scope>NUCLEOTIDE SEQUENCE</scope>
    <source>
        <strain evidence="3">QP</strain>
    </source>
</reference>
<sequence length="282" mass="32256">FALYRSLRRQARLLPHEYLRQFFYLRLSTYIRSALDAGRKDKQRLGTFKRLRKELSTLKLANDGHRHAFDRVLDLAYGRKGPLRWSIMAPLLSDPTVPVPARIISPVERSRPPVYSPELAALLLSPYSRSSGRALKPSHLHKPPTLPSRADPTSEDARIFGPFSKRREVNIRWRYFSYQWKRINPPIEISVKQQETQKTPSQEGFAPDGGIRGVGLQGTGLLEELKTLAGAVSTRPVAPRRIDSAYRSQSPSVAADRGSSPNRYLRRRYRELLDRIPILTYS</sequence>
<feature type="non-terminal residue" evidence="3">
    <location>
        <position position="282"/>
    </location>
</feature>
<proteinExistence type="predicted"/>
<feature type="domain" description="LYR motif-containing protein Cup1-like N-terminal" evidence="2">
    <location>
        <begin position="3"/>
        <end position="88"/>
    </location>
</feature>
<feature type="region of interest" description="Disordered" evidence="1">
    <location>
        <begin position="133"/>
        <end position="154"/>
    </location>
</feature>
<evidence type="ECO:0000256" key="1">
    <source>
        <dbReference type="SAM" id="MobiDB-lite"/>
    </source>
</evidence>
<comment type="caution">
    <text evidence="3">The sequence shown here is derived from an EMBL/GenBank/DDBJ whole genome shotgun (WGS) entry which is preliminary data.</text>
</comment>